<dbReference type="PANTHER" id="PTHR11545:SF2">
    <property type="entry name" value="LARGE RIBOSOMAL SUBUNIT PROTEIN UL13M"/>
    <property type="match status" value="1"/>
</dbReference>
<comment type="similarity">
    <text evidence="1 4 5">Belongs to the universal ribosomal protein uL13 family.</text>
</comment>
<dbReference type="InterPro" id="IPR023563">
    <property type="entry name" value="Ribosomal_uL13_CS"/>
</dbReference>
<dbReference type="InterPro" id="IPR005822">
    <property type="entry name" value="Ribosomal_uL13"/>
</dbReference>
<dbReference type="AlphaFoldDB" id="A0AAD1CM82"/>
<keyword evidence="3 4" id="KW-0687">Ribonucleoprotein</keyword>
<evidence type="ECO:0000256" key="4">
    <source>
        <dbReference type="HAMAP-Rule" id="MF_01366"/>
    </source>
</evidence>
<evidence type="ECO:0000256" key="1">
    <source>
        <dbReference type="ARBA" id="ARBA00006227"/>
    </source>
</evidence>
<dbReference type="SUPFAM" id="SSF52161">
    <property type="entry name" value="Ribosomal protein L13"/>
    <property type="match status" value="1"/>
</dbReference>
<dbReference type="PANTHER" id="PTHR11545">
    <property type="entry name" value="RIBOSOMAL PROTEIN L13"/>
    <property type="match status" value="1"/>
</dbReference>
<proteinExistence type="inferred from homology"/>
<dbReference type="GO" id="GO:0022625">
    <property type="term" value="C:cytosolic large ribosomal subunit"/>
    <property type="evidence" value="ECO:0007669"/>
    <property type="project" value="TreeGrafter"/>
</dbReference>
<sequence length="148" mass="17200">MIMDFLSFKTINKNDSKNWIIMDAKNQYLGRFSTKIALIIRGKHKTNFSPNLDCGDYVIVINSKKIKLTGKKWINKKYIRYTGYPGGKKIIFAKDLLIKDSTKIIYKAVKGMLPKNRLGNKIIKNLHIYPSSEHKHQAQKPIQLYIKN</sequence>
<dbReference type="InterPro" id="IPR005823">
    <property type="entry name" value="Ribosomal_uL13_bac-type"/>
</dbReference>
<dbReference type="CDD" id="cd00392">
    <property type="entry name" value="Ribosomal_L13"/>
    <property type="match status" value="1"/>
</dbReference>
<comment type="subunit">
    <text evidence="4">Part of the 50S ribosomal subunit.</text>
</comment>
<reference evidence="7 8" key="1">
    <citation type="submission" date="2014-06" db="EMBL/GenBank/DDBJ databases">
        <title>Genome sequence of the intracellular symbiont Blattabacterium cuenoti, strain CPU2 from the wood feeding cockroach Cryptocercus punctulatus.</title>
        <authorList>
            <person name="Kinjo Y."/>
            <person name="Ohkuma M."/>
            <person name="Tokuda G."/>
        </authorList>
    </citation>
    <scope>NUCLEOTIDE SEQUENCE [LARGE SCALE GENOMIC DNA]</scope>
    <source>
        <strain evidence="7 8">CPU2</strain>
    </source>
</reference>
<comment type="function">
    <text evidence="4 6">This protein is one of the early assembly proteins of the 50S ribosomal subunit, although it is not seen to bind rRNA by itself. It is important during the early stages of 50S assembly.</text>
</comment>
<dbReference type="EMBL" id="AP014610">
    <property type="protein sequence ID" value="BBA17878.1"/>
    <property type="molecule type" value="Genomic_DNA"/>
</dbReference>
<dbReference type="GO" id="GO:0003729">
    <property type="term" value="F:mRNA binding"/>
    <property type="evidence" value="ECO:0007669"/>
    <property type="project" value="TreeGrafter"/>
</dbReference>
<dbReference type="InterPro" id="IPR036899">
    <property type="entry name" value="Ribosomal_uL13_sf"/>
</dbReference>
<keyword evidence="2 4" id="KW-0689">Ribosomal protein</keyword>
<dbReference type="Pfam" id="PF00572">
    <property type="entry name" value="Ribosomal_L13"/>
    <property type="match status" value="1"/>
</dbReference>
<dbReference type="PIRSF" id="PIRSF002181">
    <property type="entry name" value="Ribosomal_L13"/>
    <property type="match status" value="1"/>
</dbReference>
<evidence type="ECO:0000256" key="6">
    <source>
        <dbReference type="RuleBase" id="RU003878"/>
    </source>
</evidence>
<dbReference type="PROSITE" id="PS00783">
    <property type="entry name" value="RIBOSOMAL_L13"/>
    <property type="match status" value="1"/>
</dbReference>
<name>A0AAD1CM82_9FLAO</name>
<accession>A0AAD1CM82</accession>
<dbReference type="Proteomes" id="UP000262607">
    <property type="component" value="Chromosome"/>
</dbReference>
<protein>
    <recommendedName>
        <fullName evidence="4">Large ribosomal subunit protein uL13</fullName>
    </recommendedName>
</protein>
<dbReference type="Gene3D" id="3.90.1180.10">
    <property type="entry name" value="Ribosomal protein L13"/>
    <property type="match status" value="1"/>
</dbReference>
<evidence type="ECO:0000256" key="3">
    <source>
        <dbReference type="ARBA" id="ARBA00023274"/>
    </source>
</evidence>
<evidence type="ECO:0000313" key="7">
    <source>
        <dbReference type="EMBL" id="BBA17878.1"/>
    </source>
</evidence>
<dbReference type="HAMAP" id="MF_01366">
    <property type="entry name" value="Ribosomal_uL13"/>
    <property type="match status" value="1"/>
</dbReference>
<evidence type="ECO:0000256" key="5">
    <source>
        <dbReference type="RuleBase" id="RU003877"/>
    </source>
</evidence>
<evidence type="ECO:0000313" key="8">
    <source>
        <dbReference type="Proteomes" id="UP000262607"/>
    </source>
</evidence>
<gene>
    <name evidence="4 6 7" type="primary">rplM</name>
    <name evidence="7" type="ORF">CPU2_386</name>
</gene>
<evidence type="ECO:0000256" key="2">
    <source>
        <dbReference type="ARBA" id="ARBA00022980"/>
    </source>
</evidence>
<organism evidence="7 8">
    <name type="scientific">Blattabacterium punctulatus CPU2</name>
    <dbReference type="NCBI Taxonomy" id="1457032"/>
    <lineage>
        <taxon>Bacteria</taxon>
        <taxon>Pseudomonadati</taxon>
        <taxon>Bacteroidota</taxon>
        <taxon>Flavobacteriia</taxon>
        <taxon>Flavobacteriales</taxon>
        <taxon>Blattabacteriaceae</taxon>
        <taxon>Blattabacterium</taxon>
    </lineage>
</organism>
<dbReference type="GO" id="GO:0003735">
    <property type="term" value="F:structural constituent of ribosome"/>
    <property type="evidence" value="ECO:0007669"/>
    <property type="project" value="InterPro"/>
</dbReference>
<dbReference type="NCBIfam" id="TIGR01066">
    <property type="entry name" value="rplM_bact"/>
    <property type="match status" value="1"/>
</dbReference>
<dbReference type="GO" id="GO:0017148">
    <property type="term" value="P:negative regulation of translation"/>
    <property type="evidence" value="ECO:0007669"/>
    <property type="project" value="TreeGrafter"/>
</dbReference>
<dbReference type="GO" id="GO:0006412">
    <property type="term" value="P:translation"/>
    <property type="evidence" value="ECO:0007669"/>
    <property type="project" value="UniProtKB-UniRule"/>
</dbReference>